<evidence type="ECO:0000313" key="3">
    <source>
        <dbReference type="EMBL" id="POW17505.1"/>
    </source>
</evidence>
<dbReference type="EMBL" id="PKSM01000074">
    <property type="protein sequence ID" value="POW17505.1"/>
    <property type="molecule type" value="Genomic_DNA"/>
</dbReference>
<reference evidence="3 4" key="1">
    <citation type="submission" date="2017-12" db="EMBL/GenBank/DDBJ databases">
        <title>Gene loss provides genomic basis for host adaptation in cereal stripe rust fungi.</title>
        <authorList>
            <person name="Xia C."/>
        </authorList>
    </citation>
    <scope>NUCLEOTIDE SEQUENCE [LARGE SCALE GENOMIC DNA]</scope>
    <source>
        <strain evidence="3 4">93TX-2</strain>
    </source>
</reference>
<reference evidence="4" key="3">
    <citation type="journal article" date="2018" name="Mol. Plant Microbe Interact.">
        <title>Genome sequence resources for the wheat stripe rust pathogen (Puccinia striiformis f. sp. tritici) and the barley stripe rust pathogen (Puccinia striiformis f. sp. hordei).</title>
        <authorList>
            <person name="Xia C."/>
            <person name="Wang M."/>
            <person name="Yin C."/>
            <person name="Cornejo O.E."/>
            <person name="Hulbert S.H."/>
            <person name="Chen X."/>
        </authorList>
    </citation>
    <scope>NUCLEOTIDE SEQUENCE [LARGE SCALE GENOMIC DNA]</scope>
    <source>
        <strain evidence="4">93TX-2</strain>
    </source>
</reference>
<keyword evidence="2" id="KW-0812">Transmembrane</keyword>
<keyword evidence="4" id="KW-1185">Reference proteome</keyword>
<feature type="transmembrane region" description="Helical" evidence="2">
    <location>
        <begin position="7"/>
        <end position="32"/>
    </location>
</feature>
<proteinExistence type="predicted"/>
<keyword evidence="2" id="KW-0472">Membrane</keyword>
<sequence length="219" mass="24775">MSTKLRLMMITIIFVVSILSAVKVRVLIYQLIGEVSDQSASRWIGKKGDSIPTSGDPIPTHRVKRRRGSKPGAARVTTAVIPNLRLPSPQSLLNGITDNTTVFCKETVNLHKNVSRMKRKDELFVHLKYVLRIREEAGCNANQPCLSPRYYPVYQISSPSSLALVIYHLSIPSQHSWPSTSSFILNNFSRGPRTALRYIVNPFYLSFFSSFSIKRHEKL</sequence>
<evidence type="ECO:0000256" key="1">
    <source>
        <dbReference type="SAM" id="MobiDB-lite"/>
    </source>
</evidence>
<name>A0A2S4W6U3_9BASI</name>
<keyword evidence="2" id="KW-1133">Transmembrane helix</keyword>
<reference evidence="4" key="2">
    <citation type="journal article" date="2018" name="BMC Genomics">
        <title>Genomic insights into host adaptation between the wheat stripe rust pathogen (Puccinia striiformis f. sp. tritici) and the barley stripe rust pathogen (Puccinia striiformis f. sp. hordei).</title>
        <authorList>
            <person name="Xia C."/>
            <person name="Wang M."/>
            <person name="Yin C."/>
            <person name="Cornejo O.E."/>
            <person name="Hulbert S.H."/>
            <person name="Chen X."/>
        </authorList>
    </citation>
    <scope>NUCLEOTIDE SEQUENCE [LARGE SCALE GENOMIC DNA]</scope>
    <source>
        <strain evidence="4">93TX-2</strain>
    </source>
</reference>
<evidence type="ECO:0000313" key="4">
    <source>
        <dbReference type="Proteomes" id="UP000238274"/>
    </source>
</evidence>
<feature type="region of interest" description="Disordered" evidence="1">
    <location>
        <begin position="46"/>
        <end position="71"/>
    </location>
</feature>
<evidence type="ECO:0000256" key="2">
    <source>
        <dbReference type="SAM" id="Phobius"/>
    </source>
</evidence>
<dbReference type="VEuPathDB" id="FungiDB:PSHT_06356"/>
<protein>
    <submittedName>
        <fullName evidence="3">Uncharacterized protein</fullName>
    </submittedName>
</protein>
<gene>
    <name evidence="3" type="ORF">PSHT_06356</name>
</gene>
<comment type="caution">
    <text evidence="3">The sequence shown here is derived from an EMBL/GenBank/DDBJ whole genome shotgun (WGS) entry which is preliminary data.</text>
</comment>
<dbReference type="Proteomes" id="UP000238274">
    <property type="component" value="Unassembled WGS sequence"/>
</dbReference>
<dbReference type="AlphaFoldDB" id="A0A2S4W6U3"/>
<dbReference type="VEuPathDB" id="FungiDB:PSTT_15399"/>
<accession>A0A2S4W6U3</accession>
<dbReference type="VEuPathDB" id="FungiDB:PSTT_09048"/>
<organism evidence="3 4">
    <name type="scientific">Puccinia striiformis</name>
    <dbReference type="NCBI Taxonomy" id="27350"/>
    <lineage>
        <taxon>Eukaryota</taxon>
        <taxon>Fungi</taxon>
        <taxon>Dikarya</taxon>
        <taxon>Basidiomycota</taxon>
        <taxon>Pucciniomycotina</taxon>
        <taxon>Pucciniomycetes</taxon>
        <taxon>Pucciniales</taxon>
        <taxon>Pucciniaceae</taxon>
        <taxon>Puccinia</taxon>
    </lineage>
</organism>